<evidence type="ECO:0000313" key="1">
    <source>
        <dbReference type="EMBL" id="JAH27360.1"/>
    </source>
</evidence>
<dbReference type="EMBL" id="GBXM01081217">
    <property type="protein sequence ID" value="JAH27360.1"/>
    <property type="molecule type" value="Transcribed_RNA"/>
</dbReference>
<dbReference type="AlphaFoldDB" id="A0A0E9RFX6"/>
<sequence>MLETPTSKHVSTVSYLLVIFVRRHC</sequence>
<reference evidence="1" key="2">
    <citation type="journal article" date="2015" name="Fish Shellfish Immunol.">
        <title>Early steps in the European eel (Anguilla anguilla)-Vibrio vulnificus interaction in the gills: Role of the RtxA13 toxin.</title>
        <authorList>
            <person name="Callol A."/>
            <person name="Pajuelo D."/>
            <person name="Ebbesson L."/>
            <person name="Teles M."/>
            <person name="MacKenzie S."/>
            <person name="Amaro C."/>
        </authorList>
    </citation>
    <scope>NUCLEOTIDE SEQUENCE</scope>
</reference>
<protein>
    <submittedName>
        <fullName evidence="1">Uncharacterized protein</fullName>
    </submittedName>
</protein>
<proteinExistence type="predicted"/>
<organism evidence="1">
    <name type="scientific">Anguilla anguilla</name>
    <name type="common">European freshwater eel</name>
    <name type="synonym">Muraena anguilla</name>
    <dbReference type="NCBI Taxonomy" id="7936"/>
    <lineage>
        <taxon>Eukaryota</taxon>
        <taxon>Metazoa</taxon>
        <taxon>Chordata</taxon>
        <taxon>Craniata</taxon>
        <taxon>Vertebrata</taxon>
        <taxon>Euteleostomi</taxon>
        <taxon>Actinopterygii</taxon>
        <taxon>Neopterygii</taxon>
        <taxon>Teleostei</taxon>
        <taxon>Anguilliformes</taxon>
        <taxon>Anguillidae</taxon>
        <taxon>Anguilla</taxon>
    </lineage>
</organism>
<reference evidence="1" key="1">
    <citation type="submission" date="2014-11" db="EMBL/GenBank/DDBJ databases">
        <authorList>
            <person name="Amaro Gonzalez C."/>
        </authorList>
    </citation>
    <scope>NUCLEOTIDE SEQUENCE</scope>
</reference>
<name>A0A0E9RFX6_ANGAN</name>
<accession>A0A0E9RFX6</accession>